<gene>
    <name evidence="2" type="ORF">EIN_359380</name>
</gene>
<proteinExistence type="predicted"/>
<dbReference type="RefSeq" id="XP_004257626.1">
    <property type="nucleotide sequence ID" value="XM_004257578.1"/>
</dbReference>
<sequence length="241" mass="28043">MLPIFLTLLSYSLAFTSALGSYNVGYPAPIDVFMSSNEIYDRMKCTTCCRVLFASDYNFRTKDVFKENDPNTDTRYVMDMEFDDKSLVRAHTSNWEQNILLRPLNMGNELQFWEFAPYKMYISFPIPKRVHDIRGSASVGNTLIIWNKKPPLDAETRNQRFVYVHPYNDYPSNERYSVYKKHFYIPFETNTDLCYQTKDTSDSRSTWEGNKNLVVLGSSFQIAAQRCTASEAKQTFTPIFA</sequence>
<dbReference type="KEGG" id="eiv:EIN_359380"/>
<feature type="signal peptide" evidence="1">
    <location>
        <begin position="1"/>
        <end position="18"/>
    </location>
</feature>
<evidence type="ECO:0000313" key="3">
    <source>
        <dbReference type="Proteomes" id="UP000014680"/>
    </source>
</evidence>
<reference evidence="2 3" key="1">
    <citation type="submission" date="2012-10" db="EMBL/GenBank/DDBJ databases">
        <authorList>
            <person name="Zafar N."/>
            <person name="Inman J."/>
            <person name="Hall N."/>
            <person name="Lorenzi H."/>
            <person name="Caler E."/>
        </authorList>
    </citation>
    <scope>NUCLEOTIDE SEQUENCE [LARGE SCALE GENOMIC DNA]</scope>
    <source>
        <strain evidence="2 3">IP1</strain>
    </source>
</reference>
<evidence type="ECO:0000313" key="2">
    <source>
        <dbReference type="EMBL" id="ELP90855.1"/>
    </source>
</evidence>
<feature type="chain" id="PRO_5001990938" description="Galactose-inhibitable lectin 35 kDa subunit" evidence="1">
    <location>
        <begin position="19"/>
        <end position="241"/>
    </location>
</feature>
<evidence type="ECO:0008006" key="4">
    <source>
        <dbReference type="Google" id="ProtNLM"/>
    </source>
</evidence>
<keyword evidence="3" id="KW-1185">Reference proteome</keyword>
<accession>A0A0A1U7U1</accession>
<dbReference type="Proteomes" id="UP000014680">
    <property type="component" value="Unassembled WGS sequence"/>
</dbReference>
<organism evidence="2 3">
    <name type="scientific">Entamoeba invadens IP1</name>
    <dbReference type="NCBI Taxonomy" id="370355"/>
    <lineage>
        <taxon>Eukaryota</taxon>
        <taxon>Amoebozoa</taxon>
        <taxon>Evosea</taxon>
        <taxon>Archamoebae</taxon>
        <taxon>Mastigamoebida</taxon>
        <taxon>Entamoebidae</taxon>
        <taxon>Entamoeba</taxon>
    </lineage>
</organism>
<dbReference type="GeneID" id="14889815"/>
<protein>
    <recommendedName>
        <fullName evidence="4">Galactose-inhibitable lectin 35 kDa subunit</fullName>
    </recommendedName>
</protein>
<dbReference type="AlphaFoldDB" id="A0A0A1U7U1"/>
<dbReference type="OrthoDB" id="32045at2759"/>
<dbReference type="VEuPathDB" id="AmoebaDB:EIN_359380"/>
<dbReference type="Pfam" id="PF17337">
    <property type="entry name" value="Gal_GalNac_35kD"/>
    <property type="match status" value="1"/>
</dbReference>
<dbReference type="OMA" id="RAHTSNW"/>
<dbReference type="InterPro" id="IPR035310">
    <property type="entry name" value="Gal_GalNac_light_su_1"/>
</dbReference>
<evidence type="ECO:0000256" key="1">
    <source>
        <dbReference type="SAM" id="SignalP"/>
    </source>
</evidence>
<keyword evidence="1" id="KW-0732">Signal</keyword>
<dbReference type="EMBL" id="KB206483">
    <property type="protein sequence ID" value="ELP90855.1"/>
    <property type="molecule type" value="Genomic_DNA"/>
</dbReference>
<name>A0A0A1U7U1_ENTIV</name>